<evidence type="ECO:0000259" key="9">
    <source>
        <dbReference type="Pfam" id="PF02823"/>
    </source>
</evidence>
<evidence type="ECO:0000256" key="1">
    <source>
        <dbReference type="ARBA" id="ARBA00003543"/>
    </source>
</evidence>
<comment type="caution">
    <text evidence="10">The sequence shown here is derived from an EMBL/GenBank/DDBJ whole genome shotgun (WGS) entry which is preliminary data.</text>
</comment>
<dbReference type="Pfam" id="PF02823">
    <property type="entry name" value="ATP-synt_DE_N"/>
    <property type="match status" value="1"/>
</dbReference>
<dbReference type="InterPro" id="IPR036771">
    <property type="entry name" value="ATPsynth_dsu/esu_N"/>
</dbReference>
<dbReference type="GO" id="GO:0045259">
    <property type="term" value="C:proton-transporting ATP synthase complex"/>
    <property type="evidence" value="ECO:0007669"/>
    <property type="project" value="UniProtKB-KW"/>
</dbReference>
<evidence type="ECO:0000256" key="4">
    <source>
        <dbReference type="ARBA" id="ARBA00022448"/>
    </source>
</evidence>
<keyword evidence="5" id="KW-0406">Ion transport</keyword>
<evidence type="ECO:0000313" key="10">
    <source>
        <dbReference type="EMBL" id="NWH03543.1"/>
    </source>
</evidence>
<evidence type="ECO:0000256" key="3">
    <source>
        <dbReference type="ARBA" id="ARBA00005712"/>
    </source>
</evidence>
<evidence type="ECO:0000256" key="6">
    <source>
        <dbReference type="ARBA" id="ARBA00023136"/>
    </source>
</evidence>
<dbReference type="AlphaFoldDB" id="A0A850SVU0"/>
<dbReference type="InterPro" id="IPR024037">
    <property type="entry name" value="Alt_ATP_synth_F1_esu"/>
</dbReference>
<dbReference type="InterPro" id="IPR020546">
    <property type="entry name" value="ATP_synth_F1_dsu/esu_N"/>
</dbReference>
<dbReference type="Gene3D" id="2.60.15.10">
    <property type="entry name" value="F0F1 ATP synthase delta/epsilon subunit, N-terminal"/>
    <property type="match status" value="1"/>
</dbReference>
<protein>
    <submittedName>
        <fullName evidence="10">F0F1 ATP synthase subunit epsilon</fullName>
    </submittedName>
</protein>
<comment type="similarity">
    <text evidence="3">Belongs to the ATPase epsilon chain family.</text>
</comment>
<keyword evidence="8" id="KW-0066">ATP synthesis</keyword>
<evidence type="ECO:0000256" key="8">
    <source>
        <dbReference type="ARBA" id="ARBA00023310"/>
    </source>
</evidence>
<dbReference type="Proteomes" id="UP000553343">
    <property type="component" value="Unassembled WGS sequence"/>
</dbReference>
<comment type="function">
    <text evidence="1">Produces ATP from ADP in the presence of a proton gradient across the membrane.</text>
</comment>
<dbReference type="EMBL" id="JACADJ010000002">
    <property type="protein sequence ID" value="NWH03543.1"/>
    <property type="molecule type" value="Genomic_DNA"/>
</dbReference>
<evidence type="ECO:0000313" key="11">
    <source>
        <dbReference type="Proteomes" id="UP000553343"/>
    </source>
</evidence>
<feature type="domain" description="ATP synthase F1 complex delta/epsilon subunit N-terminal" evidence="9">
    <location>
        <begin position="1"/>
        <end position="80"/>
    </location>
</feature>
<dbReference type="SUPFAM" id="SSF51344">
    <property type="entry name" value="Epsilon subunit of F1F0-ATP synthase N-terminal domain"/>
    <property type="match status" value="1"/>
</dbReference>
<reference evidence="10 11" key="1">
    <citation type="submission" date="2020-06" db="EMBL/GenBank/DDBJ databases">
        <title>High-quality draft genome of sulfate reducer Desulfobacter latus type strain AcrS2 isolated from marine sediment.</title>
        <authorList>
            <person name="Hoppe M."/>
            <person name="Larsen C.K."/>
            <person name="Marshall I.P.G."/>
            <person name="Schramm A."/>
            <person name="Marietou A.G."/>
        </authorList>
    </citation>
    <scope>NUCLEOTIDE SEQUENCE [LARGE SCALE GENOMIC DNA]</scope>
    <source>
        <strain evidence="10 11">AcRS2</strain>
    </source>
</reference>
<dbReference type="PANTHER" id="PTHR13822">
    <property type="entry name" value="ATP SYNTHASE DELTA/EPSILON CHAIN"/>
    <property type="match status" value="1"/>
</dbReference>
<dbReference type="InterPro" id="IPR001469">
    <property type="entry name" value="ATP_synth_F1_dsu/esu"/>
</dbReference>
<dbReference type="GO" id="GO:0012505">
    <property type="term" value="C:endomembrane system"/>
    <property type="evidence" value="ECO:0007669"/>
    <property type="project" value="UniProtKB-SubCell"/>
</dbReference>
<evidence type="ECO:0000256" key="5">
    <source>
        <dbReference type="ARBA" id="ARBA00023065"/>
    </source>
</evidence>
<evidence type="ECO:0000256" key="2">
    <source>
        <dbReference type="ARBA" id="ARBA00004184"/>
    </source>
</evidence>
<keyword evidence="6" id="KW-0472">Membrane</keyword>
<keyword evidence="11" id="KW-1185">Reference proteome</keyword>
<dbReference type="NCBIfam" id="TIGR03166">
    <property type="entry name" value="alt_F1F0_F1_eps"/>
    <property type="match status" value="1"/>
</dbReference>
<keyword evidence="4" id="KW-0813">Transport</keyword>
<dbReference type="NCBIfam" id="NF004871">
    <property type="entry name" value="PRK06228.1"/>
    <property type="match status" value="1"/>
</dbReference>
<accession>A0A850SVU0</accession>
<comment type="subcellular location">
    <subcellularLocation>
        <location evidence="2">Endomembrane system</location>
        <topology evidence="2">Peripheral membrane protein</topology>
    </subcellularLocation>
</comment>
<proteinExistence type="inferred from homology"/>
<organism evidence="10 11">
    <name type="scientific">Desulfobacter latus</name>
    <dbReference type="NCBI Taxonomy" id="2292"/>
    <lineage>
        <taxon>Bacteria</taxon>
        <taxon>Pseudomonadati</taxon>
        <taxon>Thermodesulfobacteriota</taxon>
        <taxon>Desulfobacteria</taxon>
        <taxon>Desulfobacterales</taxon>
        <taxon>Desulfobacteraceae</taxon>
        <taxon>Desulfobacter</taxon>
    </lineage>
</organism>
<evidence type="ECO:0000256" key="7">
    <source>
        <dbReference type="ARBA" id="ARBA00023196"/>
    </source>
</evidence>
<keyword evidence="7" id="KW-0139">CF(1)</keyword>
<dbReference type="GO" id="GO:0046933">
    <property type="term" value="F:proton-transporting ATP synthase activity, rotational mechanism"/>
    <property type="evidence" value="ECO:0007669"/>
    <property type="project" value="InterPro"/>
</dbReference>
<dbReference type="PANTHER" id="PTHR13822:SF10">
    <property type="entry name" value="ATP SYNTHASE EPSILON CHAIN, CHLOROPLASTIC"/>
    <property type="match status" value="1"/>
</dbReference>
<sequence>MKLKVMLPTHVFLDIQVQKIIAEGVNGSFGLFPRHVDFVTALASGIVSFHDENGKEQHMAVMEGVLVKKEDTVFISTRRAVRDKDLASLKNTVEKDFLQQKQKEKNMRTSATRIEAGFIRRFLEFQKNG</sequence>
<gene>
    <name evidence="10" type="ORF">HXW94_00790</name>
</gene>
<name>A0A850SVU0_9BACT</name>
<dbReference type="CDD" id="cd12152">
    <property type="entry name" value="F1-ATPase_delta"/>
    <property type="match status" value="1"/>
</dbReference>